<feature type="domain" description="HTH marR-type" evidence="3">
    <location>
        <begin position="12"/>
        <end position="142"/>
    </location>
</feature>
<comment type="caution">
    <text evidence="4">The sequence shown here is derived from an EMBL/GenBank/DDBJ whole genome shotgun (WGS) entry which is preliminary data.</text>
</comment>
<accession>A0A5C4R4R1</accession>
<dbReference type="GO" id="GO:0003700">
    <property type="term" value="F:DNA-binding transcription factor activity"/>
    <property type="evidence" value="ECO:0007669"/>
    <property type="project" value="InterPro"/>
</dbReference>
<dbReference type="SUPFAM" id="SSF46785">
    <property type="entry name" value="Winged helix' DNA-binding domain"/>
    <property type="match status" value="1"/>
</dbReference>
<feature type="compositionally biased region" description="Basic and acidic residues" evidence="2">
    <location>
        <begin position="139"/>
        <end position="148"/>
    </location>
</feature>
<dbReference type="GO" id="GO:0005737">
    <property type="term" value="C:cytoplasm"/>
    <property type="evidence" value="ECO:0007669"/>
    <property type="project" value="UniProtKB-SubCell"/>
</dbReference>
<evidence type="ECO:0000256" key="2">
    <source>
        <dbReference type="SAM" id="MobiDB-lite"/>
    </source>
</evidence>
<dbReference type="PRINTS" id="PR00598">
    <property type="entry name" value="HTHMARR"/>
</dbReference>
<dbReference type="SMART" id="SM00347">
    <property type="entry name" value="HTH_MARR"/>
    <property type="match status" value="1"/>
</dbReference>
<dbReference type="AlphaFoldDB" id="A0A5C4R4R1"/>
<dbReference type="InterPro" id="IPR036388">
    <property type="entry name" value="WH-like_DNA-bd_sf"/>
</dbReference>
<dbReference type="InterPro" id="IPR000835">
    <property type="entry name" value="HTH_MarR-typ"/>
</dbReference>
<dbReference type="Proteomes" id="UP000304880">
    <property type="component" value="Unassembled WGS sequence"/>
</dbReference>
<dbReference type="Gene3D" id="1.10.10.10">
    <property type="entry name" value="Winged helix-like DNA-binding domain superfamily/Winged helix DNA-binding domain"/>
    <property type="match status" value="1"/>
</dbReference>
<dbReference type="PANTHER" id="PTHR33164:SF5">
    <property type="entry name" value="ORGANIC HYDROPEROXIDE RESISTANCE TRANSCRIPTIONAL REGULATOR"/>
    <property type="match status" value="1"/>
</dbReference>
<dbReference type="Pfam" id="PF01047">
    <property type="entry name" value="MarR"/>
    <property type="match status" value="1"/>
</dbReference>
<sequence>MSRENETRRQVDKQLSFVLYGAANRIMRMHRPFLEPLGLTFPQYLVVLELLDTSPQLVGKIGSKLGLDTSTITPILKRMEQSGLIARKRDMQDERRVIVELTPAGQALQTSVWAVSDQIMSACQITDSQADELREELDRLGRPARPEEQLETMKSAPETRR</sequence>
<feature type="region of interest" description="Disordered" evidence="2">
    <location>
        <begin position="139"/>
        <end position="161"/>
    </location>
</feature>
<dbReference type="InterPro" id="IPR039422">
    <property type="entry name" value="MarR/SlyA-like"/>
</dbReference>
<organism evidence="4 5">
    <name type="scientific">Paracoccus haeundaensis</name>
    <dbReference type="NCBI Taxonomy" id="225362"/>
    <lineage>
        <taxon>Bacteria</taxon>
        <taxon>Pseudomonadati</taxon>
        <taxon>Pseudomonadota</taxon>
        <taxon>Alphaproteobacteria</taxon>
        <taxon>Rhodobacterales</taxon>
        <taxon>Paracoccaceae</taxon>
        <taxon>Paracoccus</taxon>
    </lineage>
</organism>
<evidence type="ECO:0000256" key="1">
    <source>
        <dbReference type="ARBA" id="ARBA00004496"/>
    </source>
</evidence>
<dbReference type="PROSITE" id="PS50995">
    <property type="entry name" value="HTH_MARR_2"/>
    <property type="match status" value="1"/>
</dbReference>
<dbReference type="EMBL" id="VDDC01000022">
    <property type="protein sequence ID" value="TNH38848.1"/>
    <property type="molecule type" value="Genomic_DNA"/>
</dbReference>
<dbReference type="GO" id="GO:0006950">
    <property type="term" value="P:response to stress"/>
    <property type="evidence" value="ECO:0007669"/>
    <property type="project" value="TreeGrafter"/>
</dbReference>
<evidence type="ECO:0000313" key="4">
    <source>
        <dbReference type="EMBL" id="TNH38848.1"/>
    </source>
</evidence>
<evidence type="ECO:0000313" key="5">
    <source>
        <dbReference type="Proteomes" id="UP000304880"/>
    </source>
</evidence>
<comment type="subcellular location">
    <subcellularLocation>
        <location evidence="1">Cytoplasm</location>
    </subcellularLocation>
</comment>
<proteinExistence type="predicted"/>
<gene>
    <name evidence="4" type="ORF">FHD67_12925</name>
</gene>
<name>A0A5C4R4R1_9RHOB</name>
<evidence type="ECO:0000259" key="3">
    <source>
        <dbReference type="PROSITE" id="PS50995"/>
    </source>
</evidence>
<keyword evidence="5" id="KW-1185">Reference proteome</keyword>
<dbReference type="PANTHER" id="PTHR33164">
    <property type="entry name" value="TRANSCRIPTIONAL REGULATOR, MARR FAMILY"/>
    <property type="match status" value="1"/>
</dbReference>
<reference evidence="4 5" key="1">
    <citation type="submission" date="2019-06" db="EMBL/GenBank/DDBJ databases">
        <authorList>
            <person name="Li J."/>
        </authorList>
    </citation>
    <scope>NUCLEOTIDE SEQUENCE [LARGE SCALE GENOMIC DNA]</scope>
    <source>
        <strain evidence="4 5">CGMCC 1.8012</strain>
    </source>
</reference>
<dbReference type="InterPro" id="IPR036390">
    <property type="entry name" value="WH_DNA-bd_sf"/>
</dbReference>
<protein>
    <submittedName>
        <fullName evidence="4">MarR family transcriptional regulator</fullName>
    </submittedName>
</protein>